<proteinExistence type="predicted"/>
<comment type="caution">
    <text evidence="1">The sequence shown here is derived from an EMBL/GenBank/DDBJ whole genome shotgun (WGS) entry which is preliminary data.</text>
</comment>
<dbReference type="Proteomes" id="UP000012313">
    <property type="component" value="Unassembled WGS sequence"/>
</dbReference>
<name>N1WLQ2_9LEPT</name>
<dbReference type="STRING" id="1218598.LEP1GSC060_1712"/>
<gene>
    <name evidence="1" type="ORF">LEP1GSC060_1712</name>
</gene>
<sequence length="72" mass="8580">MEKVKPSDKRTLKKLNALPLTFPRVFLLRKDREDWITIGSEKQVIGDKNRNKKAKRNFIGHTHLNFLYLFLL</sequence>
<organism evidence="1 2">
    <name type="scientific">Leptospira weilii serovar Ranarum str. ICFT</name>
    <dbReference type="NCBI Taxonomy" id="1218598"/>
    <lineage>
        <taxon>Bacteria</taxon>
        <taxon>Pseudomonadati</taxon>
        <taxon>Spirochaetota</taxon>
        <taxon>Spirochaetia</taxon>
        <taxon>Leptospirales</taxon>
        <taxon>Leptospiraceae</taxon>
        <taxon>Leptospira</taxon>
    </lineage>
</organism>
<evidence type="ECO:0000313" key="1">
    <source>
        <dbReference type="EMBL" id="EMY78084.1"/>
    </source>
</evidence>
<accession>N1WLQ2</accession>
<dbReference type="AlphaFoldDB" id="N1WLQ2"/>
<protein>
    <submittedName>
        <fullName evidence="1">Uncharacterized protein</fullName>
    </submittedName>
</protein>
<evidence type="ECO:0000313" key="2">
    <source>
        <dbReference type="Proteomes" id="UP000012313"/>
    </source>
</evidence>
<keyword evidence="2" id="KW-1185">Reference proteome</keyword>
<dbReference type="EMBL" id="AOHC02000026">
    <property type="protein sequence ID" value="EMY78084.1"/>
    <property type="molecule type" value="Genomic_DNA"/>
</dbReference>
<reference evidence="1" key="1">
    <citation type="submission" date="2013-03" db="EMBL/GenBank/DDBJ databases">
        <authorList>
            <person name="Harkins D.M."/>
            <person name="Durkin A.S."/>
            <person name="Brinkac L.M."/>
            <person name="Haft D.H."/>
            <person name="Selengut J.D."/>
            <person name="Sanka R."/>
            <person name="DePew J."/>
            <person name="Purushe J."/>
            <person name="Hartskeerl R.A."/>
            <person name="Ahmed A."/>
            <person name="van der Linden H."/>
            <person name="Goris M.G.A."/>
            <person name="Vinetz J.M."/>
            <person name="Sutton G.G."/>
            <person name="Nierman W.C."/>
            <person name="Fouts D.E."/>
        </authorList>
    </citation>
    <scope>NUCLEOTIDE SEQUENCE [LARGE SCALE GENOMIC DNA]</scope>
    <source>
        <strain evidence="1">ICFT</strain>
    </source>
</reference>